<dbReference type="InterPro" id="IPR002562">
    <property type="entry name" value="3'-5'_exonuclease_dom"/>
</dbReference>
<evidence type="ECO:0000313" key="3">
    <source>
        <dbReference type="EMBL" id="KAG2174882.1"/>
    </source>
</evidence>
<feature type="region of interest" description="Disordered" evidence="1">
    <location>
        <begin position="511"/>
        <end position="589"/>
    </location>
</feature>
<dbReference type="SUPFAM" id="SSF53098">
    <property type="entry name" value="Ribonuclease H-like"/>
    <property type="match status" value="1"/>
</dbReference>
<keyword evidence="4" id="KW-1185">Reference proteome</keyword>
<comment type="caution">
    <text evidence="3">The sequence shown here is derived from an EMBL/GenBank/DDBJ whole genome shotgun (WGS) entry which is preliminary data.</text>
</comment>
<dbReference type="GO" id="GO:0006139">
    <property type="term" value="P:nucleobase-containing compound metabolic process"/>
    <property type="evidence" value="ECO:0007669"/>
    <property type="project" value="InterPro"/>
</dbReference>
<dbReference type="InterPro" id="IPR036397">
    <property type="entry name" value="RNaseH_sf"/>
</dbReference>
<evidence type="ECO:0000313" key="4">
    <source>
        <dbReference type="Proteomes" id="UP000654370"/>
    </source>
</evidence>
<feature type="region of interest" description="Disordered" evidence="1">
    <location>
        <begin position="423"/>
        <end position="477"/>
    </location>
</feature>
<dbReference type="GO" id="GO:0003676">
    <property type="term" value="F:nucleic acid binding"/>
    <property type="evidence" value="ECO:0007669"/>
    <property type="project" value="InterPro"/>
</dbReference>
<feature type="region of interest" description="Disordered" evidence="1">
    <location>
        <begin position="398"/>
        <end position="417"/>
    </location>
</feature>
<dbReference type="Proteomes" id="UP000654370">
    <property type="component" value="Unassembled WGS sequence"/>
</dbReference>
<feature type="domain" description="3'-5' exonuclease" evidence="2">
    <location>
        <begin position="114"/>
        <end position="292"/>
    </location>
</feature>
<dbReference type="Pfam" id="PF01612">
    <property type="entry name" value="DNA_pol_A_exo1"/>
    <property type="match status" value="1"/>
</dbReference>
<dbReference type="EMBL" id="JAEPQZ010000012">
    <property type="protein sequence ID" value="KAG2174882.1"/>
    <property type="molecule type" value="Genomic_DNA"/>
</dbReference>
<dbReference type="Gene3D" id="3.30.420.10">
    <property type="entry name" value="Ribonuclease H-like superfamily/Ribonuclease H"/>
    <property type="match status" value="1"/>
</dbReference>
<sequence>MPTSKSNNLQVAPHILWDTTISACSTALSLLCYYENGNYGLVNAALRPLQQLIELGSEFEKMKQIEKIPGPPQTHRKLRDVKRLQFDPNDKWDIINAHEIHVPLGKGEYISAILIDTEEALDAIIPDLLQAERIAIDCEFLGEKKKDPEVKCIQLAHSSRLGYTIAVDSIGSEIVLGKLQRILSSPSITRLGWAYFADARAMERLFDITIGRTLDLQAKLREVGGQTYNLADAMTTYAKSWDGYDRFMEAKNLSSSFHFTGKECVWLQRPLSPAALVYSVFDVVSLYALHDATSLHLTSPNHYWPDCRKASQTAKSSRNQATKIDNTEDQMEEFEFDVNDEDFRQLPREQPLTISEEEKQYLGDLNKAVKLSLQTEETKSGQEVSQGKKSKFKNKTLKSQLKLHDNEQIPQVDSRLTTRKGKKLNNWEKSSEQNNDLSNDDEDELPITHYNLGLSNSQNPPGPDAPNQKQVFHASDQHADVQSTFAENENVEMWKGFALKQWSMKENVPISSDNSAHWLSPTPRSPAKEATMSPNMEAKKSQQVPGRSVAGKRDKMSQSSNDNNGTSSNEDFTTADGRSTQAQLSKGKSLHPVIIQKNQAISEDDYDSTLRLDDQSSLHMHIINSPKRLKEMKLSDANRALQSPVAILGQFQEFSTKKKLLHAVQILTVTNDVYTILLDSAIPNPDAIKGTLFEHILTSPDVQRATWDFGLLAEHLETRLGIKPGKTLCLSYKLASVTPGMSFITAMNILKRDWVHMPLLYQLNHDRNIFSKRKKFLDHWAKSLPPHQLIKEGVLELKGYLDMSSLAHFDSTNMRAGDYWTPKTAN</sequence>
<name>A0A8H7PJ10_MORIS</name>
<dbReference type="GO" id="GO:0008408">
    <property type="term" value="F:3'-5' exonuclease activity"/>
    <property type="evidence" value="ECO:0007669"/>
    <property type="project" value="InterPro"/>
</dbReference>
<dbReference type="OrthoDB" id="26838at2759"/>
<evidence type="ECO:0000256" key="1">
    <source>
        <dbReference type="SAM" id="MobiDB-lite"/>
    </source>
</evidence>
<dbReference type="InterPro" id="IPR012337">
    <property type="entry name" value="RNaseH-like_sf"/>
</dbReference>
<gene>
    <name evidence="3" type="ORF">INT43_005944</name>
</gene>
<organism evidence="3 4">
    <name type="scientific">Mortierella isabellina</name>
    <name type="common">Filamentous fungus</name>
    <name type="synonym">Umbelopsis isabellina</name>
    <dbReference type="NCBI Taxonomy" id="91625"/>
    <lineage>
        <taxon>Eukaryota</taxon>
        <taxon>Fungi</taxon>
        <taxon>Fungi incertae sedis</taxon>
        <taxon>Mucoromycota</taxon>
        <taxon>Mucoromycotina</taxon>
        <taxon>Umbelopsidomycetes</taxon>
        <taxon>Umbelopsidales</taxon>
        <taxon>Umbelopsidaceae</taxon>
        <taxon>Umbelopsis</taxon>
    </lineage>
</organism>
<dbReference type="AlphaFoldDB" id="A0A8H7PJ10"/>
<evidence type="ECO:0000259" key="2">
    <source>
        <dbReference type="Pfam" id="PF01612"/>
    </source>
</evidence>
<proteinExistence type="predicted"/>
<reference evidence="3" key="1">
    <citation type="submission" date="2020-12" db="EMBL/GenBank/DDBJ databases">
        <title>Metabolic potential, ecology and presence of endohyphal bacteria is reflected in genomic diversity of Mucoromycotina.</title>
        <authorList>
            <person name="Muszewska A."/>
            <person name="Okrasinska A."/>
            <person name="Steczkiewicz K."/>
            <person name="Drgas O."/>
            <person name="Orlowska M."/>
            <person name="Perlinska-Lenart U."/>
            <person name="Aleksandrzak-Piekarczyk T."/>
            <person name="Szatraj K."/>
            <person name="Zielenkiewicz U."/>
            <person name="Pilsyk S."/>
            <person name="Malc E."/>
            <person name="Mieczkowski P."/>
            <person name="Kruszewska J.S."/>
            <person name="Biernat P."/>
            <person name="Pawlowska J."/>
        </authorList>
    </citation>
    <scope>NUCLEOTIDE SEQUENCE</scope>
    <source>
        <strain evidence="3">WA0000067209</strain>
    </source>
</reference>
<feature type="compositionally biased region" description="Polar residues" evidence="1">
    <location>
        <begin position="557"/>
        <end position="586"/>
    </location>
</feature>
<protein>
    <recommendedName>
        <fullName evidence="2">3'-5' exonuclease domain-containing protein</fullName>
    </recommendedName>
</protein>
<accession>A0A8H7PJ10</accession>